<comment type="caution">
    <text evidence="1">The sequence shown here is derived from an EMBL/GenBank/DDBJ whole genome shotgun (WGS) entry which is preliminary data.</text>
</comment>
<name>A0ABS9RU23_9GAMM</name>
<dbReference type="Pfam" id="PF06892">
    <property type="entry name" value="Phage_CP76"/>
    <property type="match status" value="1"/>
</dbReference>
<accession>A0ABS9RU23</accession>
<dbReference type="InterPro" id="IPR009679">
    <property type="entry name" value="Phage_186_CII-like"/>
</dbReference>
<reference evidence="1 2" key="1">
    <citation type="submission" date="2022-02" db="EMBL/GenBank/DDBJ databases">
        <title>Halomonas fukangensis sp. nov., a halophilic bacterium isolated from a bulk soil of Kalidium foliatum at Fukang.</title>
        <authorList>
            <person name="Huang Y."/>
        </authorList>
    </citation>
    <scope>NUCLEOTIDE SEQUENCE [LARGE SCALE GENOMIC DNA]</scope>
    <source>
        <strain evidence="1 2">EGI 63088</strain>
    </source>
</reference>
<evidence type="ECO:0008006" key="3">
    <source>
        <dbReference type="Google" id="ProtNLM"/>
    </source>
</evidence>
<dbReference type="RefSeq" id="WP_240568077.1">
    <property type="nucleotide sequence ID" value="NZ_JAKVPY010000009.1"/>
</dbReference>
<organism evidence="1 2">
    <name type="scientific">Halomonas flagellata</name>
    <dbReference type="NCBI Taxonomy" id="2920385"/>
    <lineage>
        <taxon>Bacteria</taxon>
        <taxon>Pseudomonadati</taxon>
        <taxon>Pseudomonadota</taxon>
        <taxon>Gammaproteobacteria</taxon>
        <taxon>Oceanospirillales</taxon>
        <taxon>Halomonadaceae</taxon>
        <taxon>Halomonas</taxon>
    </lineage>
</organism>
<evidence type="ECO:0000313" key="1">
    <source>
        <dbReference type="EMBL" id="MCH4563368.1"/>
    </source>
</evidence>
<dbReference type="Proteomes" id="UP001202117">
    <property type="component" value="Unassembled WGS sequence"/>
</dbReference>
<sequence length="171" mass="19118">MSKRWMSSVDRAQREVLPLHLALYHAARAYPGGVKAIAAVYGFNPTTLQHKLSPTEERHRANIDDLEAVLATTRDTRILDSLGEIAGGCLWVMPVERRRAPRGDDQHDVLETLATLHDHLGEMITSIRTSLRDGVVDDRERAELRLRSRRLLEAVLLLEQAATEAGEVSHG</sequence>
<gene>
    <name evidence="1" type="ORF">MKP05_09520</name>
</gene>
<keyword evidence="2" id="KW-1185">Reference proteome</keyword>
<proteinExistence type="predicted"/>
<dbReference type="EMBL" id="JAKVPY010000009">
    <property type="protein sequence ID" value="MCH4563368.1"/>
    <property type="molecule type" value="Genomic_DNA"/>
</dbReference>
<evidence type="ECO:0000313" key="2">
    <source>
        <dbReference type="Proteomes" id="UP001202117"/>
    </source>
</evidence>
<protein>
    <recommendedName>
        <fullName evidence="3">Phage regulatory protein CII (CP76)</fullName>
    </recommendedName>
</protein>